<feature type="domain" description="NAD-dependent epimerase/dehydratase" evidence="1">
    <location>
        <begin position="30"/>
        <end position="229"/>
    </location>
</feature>
<evidence type="ECO:0000313" key="3">
    <source>
        <dbReference type="Proteomes" id="UP000214600"/>
    </source>
</evidence>
<dbReference type="OrthoDB" id="7941246at2"/>
<dbReference type="InterPro" id="IPR036291">
    <property type="entry name" value="NAD(P)-bd_dom_sf"/>
</dbReference>
<dbReference type="Pfam" id="PF01370">
    <property type="entry name" value="Epimerase"/>
    <property type="match status" value="1"/>
</dbReference>
<proteinExistence type="predicted"/>
<gene>
    <name evidence="2" type="ORF">CFB84_09220</name>
</gene>
<reference evidence="2 3" key="2">
    <citation type="submission" date="2017-08" db="EMBL/GenBank/DDBJ databases">
        <title>WGS of novel Burkholderia cepaca complex species.</title>
        <authorList>
            <person name="Lipuma J."/>
            <person name="Spilker T."/>
        </authorList>
    </citation>
    <scope>NUCLEOTIDE SEQUENCE [LARGE SCALE GENOMIC DNA]</scope>
    <source>
        <strain evidence="2 3">AU17325</strain>
    </source>
</reference>
<dbReference type="Proteomes" id="UP000214600">
    <property type="component" value="Unassembled WGS sequence"/>
</dbReference>
<dbReference type="PANTHER" id="PTHR48079">
    <property type="entry name" value="PROTEIN YEEZ"/>
    <property type="match status" value="1"/>
</dbReference>
<dbReference type="Gene3D" id="3.40.50.720">
    <property type="entry name" value="NAD(P)-binding Rossmann-like Domain"/>
    <property type="match status" value="1"/>
</dbReference>
<dbReference type="SUPFAM" id="SSF51735">
    <property type="entry name" value="NAD(P)-binding Rossmann-fold domains"/>
    <property type="match status" value="1"/>
</dbReference>
<dbReference type="EMBL" id="NKFA01000003">
    <property type="protein sequence ID" value="OXI49047.1"/>
    <property type="molecule type" value="Genomic_DNA"/>
</dbReference>
<name>A0A228J3F7_9BURK</name>
<protein>
    <submittedName>
        <fullName evidence="2">Epimerase</fullName>
    </submittedName>
</protein>
<comment type="caution">
    <text evidence="2">The sequence shown here is derived from an EMBL/GenBank/DDBJ whole genome shotgun (WGS) entry which is preliminary data.</text>
</comment>
<dbReference type="InterPro" id="IPR001509">
    <property type="entry name" value="Epimerase_deHydtase"/>
</dbReference>
<organism evidence="2 3">
    <name type="scientific">Burkholderia aenigmatica</name>
    <dbReference type="NCBI Taxonomy" id="2015348"/>
    <lineage>
        <taxon>Bacteria</taxon>
        <taxon>Pseudomonadati</taxon>
        <taxon>Pseudomonadota</taxon>
        <taxon>Betaproteobacteria</taxon>
        <taxon>Burkholderiales</taxon>
        <taxon>Burkholderiaceae</taxon>
        <taxon>Burkholderia</taxon>
        <taxon>Burkholderia cepacia complex</taxon>
    </lineage>
</organism>
<accession>A0A228J3F7</accession>
<evidence type="ECO:0000313" key="2">
    <source>
        <dbReference type="EMBL" id="OXI49047.1"/>
    </source>
</evidence>
<evidence type="ECO:0000259" key="1">
    <source>
        <dbReference type="Pfam" id="PF01370"/>
    </source>
</evidence>
<dbReference type="AlphaFoldDB" id="A0A228J3F7"/>
<dbReference type="GO" id="GO:0004029">
    <property type="term" value="F:aldehyde dehydrogenase (NAD+) activity"/>
    <property type="evidence" value="ECO:0007669"/>
    <property type="project" value="TreeGrafter"/>
</dbReference>
<dbReference type="InterPro" id="IPR051783">
    <property type="entry name" value="NAD(P)-dependent_oxidoreduct"/>
</dbReference>
<dbReference type="GO" id="GO:0005737">
    <property type="term" value="C:cytoplasm"/>
    <property type="evidence" value="ECO:0007669"/>
    <property type="project" value="TreeGrafter"/>
</dbReference>
<reference evidence="3" key="1">
    <citation type="submission" date="2017-06" db="EMBL/GenBank/DDBJ databases">
        <authorList>
            <person name="LiPuma J."/>
            <person name="Spilker T."/>
        </authorList>
    </citation>
    <scope>NUCLEOTIDE SEQUENCE [LARGE SCALE GENOMIC DNA]</scope>
    <source>
        <strain evidence="3">AU17325</strain>
    </source>
</reference>
<dbReference type="PANTHER" id="PTHR48079:SF6">
    <property type="entry name" value="NAD(P)-BINDING DOMAIN-CONTAINING PROTEIN-RELATED"/>
    <property type="match status" value="1"/>
</dbReference>
<sequence>MQASRGDCTRNGSRLISSNSRDERVTFMRILVMGGTLFLGRHIVEAALQRGHDVTIFNRGQQNPSLFPEIERLVGDRDSDLSALAGRQFDAVIDPSAYRPEHVDLVLSALKAPPKHYTFISSISVYRSFPPGTRYDENADTLPGHEGYGALKARTEAAIQSAMPGRVAILRPGLIVGPYDPTGRFTYWIRRVATGGRILAPGRPDRPIQFIDARDVAQWCVQMAENNANAVLNAVGPASTLTMEQFLSRCIEVASSRAQLVWLTDQQVLDAGIEGWTELPLWIAESDAEAGGIFHADNSRALRSGLAFSPLARTIQDTLDWTREAGAETASPLLVDALSAPKEHATLARLGAA</sequence>